<organism evidence="8 9">
    <name type="scientific">Lucilia cuprina</name>
    <name type="common">Green bottle fly</name>
    <name type="synonym">Australian sheep blowfly</name>
    <dbReference type="NCBI Taxonomy" id="7375"/>
    <lineage>
        <taxon>Eukaryota</taxon>
        <taxon>Metazoa</taxon>
        <taxon>Ecdysozoa</taxon>
        <taxon>Arthropoda</taxon>
        <taxon>Hexapoda</taxon>
        <taxon>Insecta</taxon>
        <taxon>Pterygota</taxon>
        <taxon>Neoptera</taxon>
        <taxon>Endopterygota</taxon>
        <taxon>Diptera</taxon>
        <taxon>Brachycera</taxon>
        <taxon>Muscomorpha</taxon>
        <taxon>Oestroidea</taxon>
        <taxon>Calliphoridae</taxon>
        <taxon>Luciliinae</taxon>
        <taxon>Lucilia</taxon>
    </lineage>
</organism>
<feature type="domain" description="RRP4 S1" evidence="7">
    <location>
        <begin position="36"/>
        <end position="108"/>
    </location>
</feature>
<dbReference type="STRING" id="7375.A0A0L0BVI9"/>
<dbReference type="FunFam" id="2.40.50.140:FF:000038">
    <property type="entry name" value="Exosome complex component RRP4"/>
    <property type="match status" value="1"/>
</dbReference>
<keyword evidence="6" id="KW-0539">Nucleus</keyword>
<dbReference type="Gene3D" id="2.40.50.100">
    <property type="match status" value="1"/>
</dbReference>
<accession>A0A0L0BVI9</accession>
<dbReference type="GO" id="GO:0003723">
    <property type="term" value="F:RNA binding"/>
    <property type="evidence" value="ECO:0007669"/>
    <property type="project" value="UniProtKB-KW"/>
</dbReference>
<gene>
    <name evidence="8" type="ORF">FF38_07408</name>
</gene>
<protein>
    <recommendedName>
        <fullName evidence="7">RRP4 S1 domain-containing protein</fullName>
    </recommendedName>
</protein>
<evidence type="ECO:0000256" key="1">
    <source>
        <dbReference type="ARBA" id="ARBA00004123"/>
    </source>
</evidence>
<evidence type="ECO:0000256" key="2">
    <source>
        <dbReference type="ARBA" id="ARBA00009155"/>
    </source>
</evidence>
<dbReference type="EMBL" id="JRES01001265">
    <property type="protein sequence ID" value="KNC24080.1"/>
    <property type="molecule type" value="Genomic_DNA"/>
</dbReference>
<dbReference type="OrthoDB" id="1650at2759"/>
<dbReference type="PANTHER" id="PTHR21321:SF4">
    <property type="entry name" value="EXOSOME COMPLEX COMPONENT RRP4"/>
    <property type="match status" value="1"/>
</dbReference>
<dbReference type="AlphaFoldDB" id="A0A0L0BVI9"/>
<reference evidence="8 9" key="1">
    <citation type="journal article" date="2015" name="Nat. Commun.">
        <title>Lucilia cuprina genome unlocks parasitic fly biology to underpin future interventions.</title>
        <authorList>
            <person name="Anstead C.A."/>
            <person name="Korhonen P.K."/>
            <person name="Young N.D."/>
            <person name="Hall R.S."/>
            <person name="Jex A.R."/>
            <person name="Murali S.C."/>
            <person name="Hughes D.S."/>
            <person name="Lee S.F."/>
            <person name="Perry T."/>
            <person name="Stroehlein A.J."/>
            <person name="Ansell B.R."/>
            <person name="Breugelmans B."/>
            <person name="Hofmann A."/>
            <person name="Qu J."/>
            <person name="Dugan S."/>
            <person name="Lee S.L."/>
            <person name="Chao H."/>
            <person name="Dinh H."/>
            <person name="Han Y."/>
            <person name="Doddapaneni H.V."/>
            <person name="Worley K.C."/>
            <person name="Muzny D.M."/>
            <person name="Ioannidis P."/>
            <person name="Waterhouse R.M."/>
            <person name="Zdobnov E.M."/>
            <person name="James P.J."/>
            <person name="Bagnall N.H."/>
            <person name="Kotze A.C."/>
            <person name="Gibbs R.A."/>
            <person name="Richards S."/>
            <person name="Batterham P."/>
            <person name="Gasser R.B."/>
        </authorList>
    </citation>
    <scope>NUCLEOTIDE SEQUENCE [LARGE SCALE GENOMIC DNA]</scope>
    <source>
        <strain evidence="8 9">LS</strain>
        <tissue evidence="8">Full body</tissue>
    </source>
</reference>
<keyword evidence="3" id="KW-0698">rRNA processing</keyword>
<dbReference type="GO" id="GO:0034475">
    <property type="term" value="P:U4 snRNA 3'-end processing"/>
    <property type="evidence" value="ECO:0007669"/>
    <property type="project" value="TreeGrafter"/>
</dbReference>
<dbReference type="CDD" id="cd05789">
    <property type="entry name" value="S1_Rrp4"/>
    <property type="match status" value="1"/>
</dbReference>
<name>A0A0L0BVI9_LUCCU</name>
<evidence type="ECO:0000256" key="6">
    <source>
        <dbReference type="ARBA" id="ARBA00023242"/>
    </source>
</evidence>
<dbReference type="Pfam" id="PF21266">
    <property type="entry name" value="S1_RRP4"/>
    <property type="match status" value="1"/>
</dbReference>
<dbReference type="GO" id="GO:0071051">
    <property type="term" value="P:poly(A)-dependent snoRNA 3'-end processing"/>
    <property type="evidence" value="ECO:0007669"/>
    <property type="project" value="TreeGrafter"/>
</dbReference>
<comment type="similarity">
    <text evidence="2">Belongs to the RRP4 family.</text>
</comment>
<dbReference type="SUPFAM" id="SSF54791">
    <property type="entry name" value="Eukaryotic type KH-domain (KH-domain type I)"/>
    <property type="match status" value="1"/>
</dbReference>
<proteinExistence type="inferred from homology"/>
<evidence type="ECO:0000256" key="3">
    <source>
        <dbReference type="ARBA" id="ARBA00022552"/>
    </source>
</evidence>
<dbReference type="GO" id="GO:0000176">
    <property type="term" value="C:nuclear exosome (RNase complex)"/>
    <property type="evidence" value="ECO:0007669"/>
    <property type="project" value="TreeGrafter"/>
</dbReference>
<evidence type="ECO:0000259" key="7">
    <source>
        <dbReference type="Pfam" id="PF21266"/>
    </source>
</evidence>
<dbReference type="InterPro" id="IPR048565">
    <property type="entry name" value="S1_RRP4"/>
</dbReference>
<keyword evidence="9" id="KW-1185">Reference proteome</keyword>
<evidence type="ECO:0000313" key="9">
    <source>
        <dbReference type="Proteomes" id="UP000037069"/>
    </source>
</evidence>
<keyword evidence="5" id="KW-0694">RNA-binding</keyword>
<comment type="caution">
    <text evidence="8">The sequence shown here is derived from an EMBL/GenBank/DDBJ whole genome shotgun (WGS) entry which is preliminary data.</text>
</comment>
<dbReference type="GO" id="GO:0000467">
    <property type="term" value="P:exonucleolytic trimming to generate mature 3'-end of 5.8S rRNA from tricistronic rRNA transcript (SSU-rRNA, 5.8S rRNA, LSU-rRNA)"/>
    <property type="evidence" value="ECO:0007669"/>
    <property type="project" value="TreeGrafter"/>
</dbReference>
<evidence type="ECO:0000256" key="4">
    <source>
        <dbReference type="ARBA" id="ARBA00022835"/>
    </source>
</evidence>
<dbReference type="GO" id="GO:0071038">
    <property type="term" value="P:TRAMP-dependent tRNA surveillance pathway"/>
    <property type="evidence" value="ECO:0007669"/>
    <property type="project" value="TreeGrafter"/>
</dbReference>
<sequence>MRGHGTRALNGSTLSTVAGRVEKVNKLITVKPLRGRYTPVIGDHVVGRVSETGNRRWRVSINSSMDASLQLGSVNLPGGVLRRKSDDDELQMREFLKEGDLLNAEVQSVYPDGGCALHTRSLRYGKLRNGNVEANIGVNGYIWLRKAPKSESKQVGLTRLEQETDAMLIYKDTNDDVDLETRKTISRYSNLINMLVEQEYLVFGSRLKEMHEASLQFEDNELLDEKVKLEIVSKLK</sequence>
<comment type="subcellular location">
    <subcellularLocation>
        <location evidence="1">Nucleus</location>
    </subcellularLocation>
</comment>
<evidence type="ECO:0000256" key="5">
    <source>
        <dbReference type="ARBA" id="ARBA00022884"/>
    </source>
</evidence>
<keyword evidence="4" id="KW-0271">Exosome</keyword>
<dbReference type="GO" id="GO:0000177">
    <property type="term" value="C:cytoplasmic exosome (RNase complex)"/>
    <property type="evidence" value="ECO:0007669"/>
    <property type="project" value="TreeGrafter"/>
</dbReference>
<dbReference type="InterPro" id="IPR012340">
    <property type="entry name" value="NA-bd_OB-fold"/>
</dbReference>
<evidence type="ECO:0000313" key="8">
    <source>
        <dbReference type="EMBL" id="KNC24080.1"/>
    </source>
</evidence>
<dbReference type="SUPFAM" id="SSF50249">
    <property type="entry name" value="Nucleic acid-binding proteins"/>
    <property type="match status" value="1"/>
</dbReference>
<dbReference type="InterPro" id="IPR036612">
    <property type="entry name" value="KH_dom_type_1_sf"/>
</dbReference>
<dbReference type="SUPFAM" id="SSF110324">
    <property type="entry name" value="Ribosomal L27 protein-like"/>
    <property type="match status" value="1"/>
</dbReference>
<dbReference type="PANTHER" id="PTHR21321">
    <property type="entry name" value="PNAS-3 RELATED"/>
    <property type="match status" value="1"/>
</dbReference>
<dbReference type="GO" id="GO:0071035">
    <property type="term" value="P:nuclear polyadenylation-dependent rRNA catabolic process"/>
    <property type="evidence" value="ECO:0007669"/>
    <property type="project" value="TreeGrafter"/>
</dbReference>
<dbReference type="InterPro" id="IPR026699">
    <property type="entry name" value="Exosome_RNA_bind1/RRP40/RRP4"/>
</dbReference>
<dbReference type="Gene3D" id="2.40.50.140">
    <property type="entry name" value="Nucleic acid-binding proteins"/>
    <property type="match status" value="1"/>
</dbReference>
<dbReference type="Proteomes" id="UP000037069">
    <property type="component" value="Unassembled WGS sequence"/>
</dbReference>
<dbReference type="GO" id="GO:0071034">
    <property type="term" value="P:CUT catabolic process"/>
    <property type="evidence" value="ECO:0007669"/>
    <property type="project" value="TreeGrafter"/>
</dbReference>